<dbReference type="GO" id="GO:0016757">
    <property type="term" value="F:glycosyltransferase activity"/>
    <property type="evidence" value="ECO:0007669"/>
    <property type="project" value="InterPro"/>
</dbReference>
<dbReference type="InterPro" id="IPR050194">
    <property type="entry name" value="Glycosyltransferase_grp1"/>
</dbReference>
<sequence>MRVAMLHWAFPPIIGGVESHLALLCPYLVRQGHQVSLLTATAPGTPVEESWQGVVIKRSPLLDLNSLTPAVIEARAGEIKELLENFLLAVRPDVVHAHNFHYFSYVHAASLQEICRRHGWPLVLTAHNVWDDELWTRMNTLARGWDLVIAVSHYIRQELVVNGYPPERVTVVYHGTDTNTFRPPSPEDRQALYTSYPEWRGRRIIFHPARMSRAKGCDVSIRALDLIRREIPDVLLVLAGTTNTVDWGQKQPAEVASLQDLIASLGLEENVFIRFFPWQEMPAVYQGAEVCLYPSAFQEPFGLVMLEAMATARPIIVSRAGGMPEIIRPGYNGFLVSMGDHEELARYTTFLLRNPEVARTMGQDGRRLVEENFTTAVMARNTLEAYNQLLALPRAS</sequence>
<gene>
    <name evidence="3" type="ORF">MTY_2492</name>
</gene>
<feature type="domain" description="Glycosyltransferase subfamily 4-like N-terminal" evidence="2">
    <location>
        <begin position="14"/>
        <end position="179"/>
    </location>
</feature>
<dbReference type="AlphaFoldDB" id="A0A0S6UF58"/>
<accession>A0A0S6UF58</accession>
<organism evidence="3">
    <name type="scientific">Moorella thermoacetica Y72</name>
    <dbReference type="NCBI Taxonomy" id="1325331"/>
    <lineage>
        <taxon>Bacteria</taxon>
        <taxon>Bacillati</taxon>
        <taxon>Bacillota</taxon>
        <taxon>Clostridia</taxon>
        <taxon>Neomoorellales</taxon>
        <taxon>Neomoorellaceae</taxon>
        <taxon>Neomoorella</taxon>
    </lineage>
</organism>
<evidence type="ECO:0000313" key="3">
    <source>
        <dbReference type="EMBL" id="GAF27151.1"/>
    </source>
</evidence>
<proteinExistence type="predicted"/>
<dbReference type="InterPro" id="IPR001296">
    <property type="entry name" value="Glyco_trans_1"/>
</dbReference>
<feature type="domain" description="Glycosyl transferase family 1" evidence="1">
    <location>
        <begin position="201"/>
        <end position="367"/>
    </location>
</feature>
<protein>
    <submittedName>
        <fullName evidence="3">Glycosyltransferase</fullName>
    </submittedName>
</protein>
<evidence type="ECO:0000259" key="2">
    <source>
        <dbReference type="Pfam" id="PF13439"/>
    </source>
</evidence>
<dbReference type="PANTHER" id="PTHR45947:SF3">
    <property type="entry name" value="SULFOQUINOVOSYL TRANSFERASE SQD2"/>
    <property type="match status" value="1"/>
</dbReference>
<keyword evidence="3" id="KW-0808">Transferase</keyword>
<dbReference type="SUPFAM" id="SSF53756">
    <property type="entry name" value="UDP-Glycosyltransferase/glycogen phosphorylase"/>
    <property type="match status" value="1"/>
</dbReference>
<dbReference type="Proteomes" id="UP000063718">
    <property type="component" value="Unassembled WGS sequence"/>
</dbReference>
<dbReference type="CDD" id="cd03801">
    <property type="entry name" value="GT4_PimA-like"/>
    <property type="match status" value="1"/>
</dbReference>
<dbReference type="Pfam" id="PF00534">
    <property type="entry name" value="Glycos_transf_1"/>
    <property type="match status" value="1"/>
</dbReference>
<dbReference type="PANTHER" id="PTHR45947">
    <property type="entry name" value="SULFOQUINOVOSYL TRANSFERASE SQD2"/>
    <property type="match status" value="1"/>
</dbReference>
<name>A0A0S6UF58_NEOTH</name>
<dbReference type="EMBL" id="DF238840">
    <property type="protein sequence ID" value="GAF27151.1"/>
    <property type="molecule type" value="Genomic_DNA"/>
</dbReference>
<dbReference type="Pfam" id="PF13439">
    <property type="entry name" value="Glyco_transf_4"/>
    <property type="match status" value="1"/>
</dbReference>
<reference evidence="3" key="1">
    <citation type="journal article" date="2014" name="Gene">
        <title>Genome-guided analysis of transformation efficiency and carbon dioxide assimilation by Moorella thermoacetica Y72.</title>
        <authorList>
            <person name="Tsukahara K."/>
            <person name="Kita A."/>
            <person name="Nakashimada Y."/>
            <person name="Hoshino T."/>
            <person name="Murakami K."/>
        </authorList>
    </citation>
    <scope>NUCLEOTIDE SEQUENCE [LARGE SCALE GENOMIC DNA]</scope>
    <source>
        <strain evidence="3">Y72</strain>
    </source>
</reference>
<dbReference type="Gene3D" id="3.40.50.2000">
    <property type="entry name" value="Glycogen Phosphorylase B"/>
    <property type="match status" value="2"/>
</dbReference>
<dbReference type="InterPro" id="IPR028098">
    <property type="entry name" value="Glyco_trans_4-like_N"/>
</dbReference>
<evidence type="ECO:0000259" key="1">
    <source>
        <dbReference type="Pfam" id="PF00534"/>
    </source>
</evidence>
<dbReference type="RefSeq" id="WP_025774878.1">
    <property type="nucleotide sequence ID" value="NZ_DF238840.1"/>
</dbReference>